<organism evidence="2 3">
    <name type="scientific">Gomphillus americanus</name>
    <dbReference type="NCBI Taxonomy" id="1940652"/>
    <lineage>
        <taxon>Eukaryota</taxon>
        <taxon>Fungi</taxon>
        <taxon>Dikarya</taxon>
        <taxon>Ascomycota</taxon>
        <taxon>Pezizomycotina</taxon>
        <taxon>Lecanoromycetes</taxon>
        <taxon>OSLEUM clade</taxon>
        <taxon>Ostropomycetidae</taxon>
        <taxon>Ostropales</taxon>
        <taxon>Graphidaceae</taxon>
        <taxon>Gomphilloideae</taxon>
        <taxon>Gomphillus</taxon>
    </lineage>
</organism>
<evidence type="ECO:0000313" key="2">
    <source>
        <dbReference type="EMBL" id="CAF9920301.1"/>
    </source>
</evidence>
<dbReference type="PANTHER" id="PTHR15410">
    <property type="entry name" value="HIRA-INTERACTING PROTEIN 3"/>
    <property type="match status" value="1"/>
</dbReference>
<feature type="compositionally biased region" description="Acidic residues" evidence="1">
    <location>
        <begin position="134"/>
        <end position="143"/>
    </location>
</feature>
<feature type="compositionally biased region" description="Basic residues" evidence="1">
    <location>
        <begin position="210"/>
        <end position="220"/>
    </location>
</feature>
<dbReference type="EMBL" id="CAJPDQ010000015">
    <property type="protein sequence ID" value="CAF9920301.1"/>
    <property type="molecule type" value="Genomic_DNA"/>
</dbReference>
<feature type="region of interest" description="Disordered" evidence="1">
    <location>
        <begin position="64"/>
        <end position="238"/>
    </location>
</feature>
<feature type="compositionally biased region" description="Acidic residues" evidence="1">
    <location>
        <begin position="196"/>
        <end position="205"/>
    </location>
</feature>
<feature type="region of interest" description="Disordered" evidence="1">
    <location>
        <begin position="315"/>
        <end position="350"/>
    </location>
</feature>
<keyword evidence="3" id="KW-1185">Reference proteome</keyword>
<dbReference type="Proteomes" id="UP000664169">
    <property type="component" value="Unassembled WGS sequence"/>
</dbReference>
<reference evidence="2" key="1">
    <citation type="submission" date="2021-03" db="EMBL/GenBank/DDBJ databases">
        <authorList>
            <person name="Tagirdzhanova G."/>
        </authorList>
    </citation>
    <scope>NUCLEOTIDE SEQUENCE</scope>
</reference>
<feature type="compositionally biased region" description="Basic and acidic residues" evidence="1">
    <location>
        <begin position="318"/>
        <end position="332"/>
    </location>
</feature>
<sequence>MPSDAALENALRDTVRKIYDGGDLEELTVKRVRATVEHELRLASGFFKQGEWKNQSKSIIEREALKRGNIDAESTTKPSSQAAAKFSEHNANTSASKERNVRRKRNASDDIKDANEHRGDQLAKKQRKSRSVVSDDEDEEEEGEHQTSRQDRSVSESDGVEELSLDKRQPKPNTGSSGSKQSADNAAVSQVGNDLGDSDLSEVLDEAPISKRKKKAPTKKPKSDGKKHAKADKHKAVNAEAEEIKTLQGWLVKCGIRKVWGKELKPYETSKEKIKHLKQMLTDAGMSGRYSKEKAASIREARELAADLEAVQEGAKLWGKDNGADAPVEGRRAARTAMPRLDFSDSDSED</sequence>
<dbReference type="OrthoDB" id="552755at2759"/>
<feature type="compositionally biased region" description="Basic and acidic residues" evidence="1">
    <location>
        <begin position="144"/>
        <end position="155"/>
    </location>
</feature>
<gene>
    <name evidence="2" type="ORF">GOMPHAMPRED_002048</name>
</gene>
<proteinExistence type="predicted"/>
<accession>A0A8H3FG66</accession>
<evidence type="ECO:0000313" key="3">
    <source>
        <dbReference type="Proteomes" id="UP000664169"/>
    </source>
</evidence>
<feature type="compositionally biased region" description="Polar residues" evidence="1">
    <location>
        <begin position="171"/>
        <end position="192"/>
    </location>
</feature>
<comment type="caution">
    <text evidence="2">The sequence shown here is derived from an EMBL/GenBank/DDBJ whole genome shotgun (WGS) entry which is preliminary data.</text>
</comment>
<dbReference type="AlphaFoldDB" id="A0A8H3FG66"/>
<dbReference type="GO" id="GO:0005634">
    <property type="term" value="C:nucleus"/>
    <property type="evidence" value="ECO:0007669"/>
    <property type="project" value="TreeGrafter"/>
</dbReference>
<feature type="compositionally biased region" description="Polar residues" evidence="1">
    <location>
        <begin position="72"/>
        <end position="82"/>
    </location>
</feature>
<dbReference type="PANTHER" id="PTHR15410:SF2">
    <property type="entry name" value="HIRA-INTERACTING PROTEIN 3"/>
    <property type="match status" value="1"/>
</dbReference>
<dbReference type="InterPro" id="IPR037647">
    <property type="entry name" value="HIRIP3"/>
</dbReference>
<name>A0A8H3FG66_9LECA</name>
<evidence type="ECO:0008006" key="4">
    <source>
        <dbReference type="Google" id="ProtNLM"/>
    </source>
</evidence>
<protein>
    <recommendedName>
        <fullName evidence="4">Transcriptional regulator</fullName>
    </recommendedName>
</protein>
<evidence type="ECO:0000256" key="1">
    <source>
        <dbReference type="SAM" id="MobiDB-lite"/>
    </source>
</evidence>
<feature type="compositionally biased region" description="Basic and acidic residues" evidence="1">
    <location>
        <begin position="106"/>
        <end position="123"/>
    </location>
</feature>